<dbReference type="PANTHER" id="PTHR45138">
    <property type="entry name" value="REGULATORY COMPONENTS OF SENSORY TRANSDUCTION SYSTEM"/>
    <property type="match status" value="1"/>
</dbReference>
<feature type="domain" description="GGDEF" evidence="3">
    <location>
        <begin position="715"/>
        <end position="854"/>
    </location>
</feature>
<dbReference type="SUPFAM" id="SSF55073">
    <property type="entry name" value="Nucleotide cyclase"/>
    <property type="match status" value="1"/>
</dbReference>
<evidence type="ECO:0000313" key="5">
    <source>
        <dbReference type="Proteomes" id="UP000317550"/>
    </source>
</evidence>
<organism evidence="4 5">
    <name type="scientific">Chitinimonas arctica</name>
    <dbReference type="NCBI Taxonomy" id="2594795"/>
    <lineage>
        <taxon>Bacteria</taxon>
        <taxon>Pseudomonadati</taxon>
        <taxon>Pseudomonadota</taxon>
        <taxon>Betaproteobacteria</taxon>
        <taxon>Neisseriales</taxon>
        <taxon>Chitinibacteraceae</taxon>
        <taxon>Chitinimonas</taxon>
    </lineage>
</organism>
<dbReference type="SUPFAM" id="SSF48452">
    <property type="entry name" value="TPR-like"/>
    <property type="match status" value="1"/>
</dbReference>
<dbReference type="SMART" id="SM00065">
    <property type="entry name" value="GAF"/>
    <property type="match status" value="1"/>
</dbReference>
<dbReference type="InterPro" id="IPR003018">
    <property type="entry name" value="GAF"/>
</dbReference>
<dbReference type="AlphaFoldDB" id="A0A516SG90"/>
<comment type="catalytic activity">
    <reaction evidence="2">
        <text>2 GTP = 3',3'-c-di-GMP + 2 diphosphate</text>
        <dbReference type="Rhea" id="RHEA:24898"/>
        <dbReference type="ChEBI" id="CHEBI:33019"/>
        <dbReference type="ChEBI" id="CHEBI:37565"/>
        <dbReference type="ChEBI" id="CHEBI:58805"/>
        <dbReference type="EC" id="2.7.7.65"/>
    </reaction>
</comment>
<name>A0A516SG90_9NEIS</name>
<dbReference type="SMART" id="SM00267">
    <property type="entry name" value="GGDEF"/>
    <property type="match status" value="1"/>
</dbReference>
<dbReference type="SUPFAM" id="SSF55781">
    <property type="entry name" value="GAF domain-like"/>
    <property type="match status" value="1"/>
</dbReference>
<dbReference type="CDD" id="cd01949">
    <property type="entry name" value="GGDEF"/>
    <property type="match status" value="1"/>
</dbReference>
<accession>A0A516SG90</accession>
<proteinExistence type="predicted"/>
<dbReference type="GO" id="GO:0052621">
    <property type="term" value="F:diguanylate cyclase activity"/>
    <property type="evidence" value="ECO:0007669"/>
    <property type="project" value="UniProtKB-EC"/>
</dbReference>
<dbReference type="EC" id="2.7.7.65" evidence="1"/>
<evidence type="ECO:0000256" key="2">
    <source>
        <dbReference type="ARBA" id="ARBA00034247"/>
    </source>
</evidence>
<dbReference type="InterPro" id="IPR050469">
    <property type="entry name" value="Diguanylate_Cyclase"/>
</dbReference>
<dbReference type="PANTHER" id="PTHR45138:SF9">
    <property type="entry name" value="DIGUANYLATE CYCLASE DGCM-RELATED"/>
    <property type="match status" value="1"/>
</dbReference>
<sequence length="869" mass="93332">MRMELFADDAVLATLEASLAAEGVHSPADQVALAWHLRQRDTRRALTLADDVAARLGWAAADNTCLLARLDLLRGEAALLFTRFDEAAGLIDTAQAAFESAGDLVGMGDCHLTASLLANAGGDSQAHLARAGQALACYRQADDEIRQAIAAAWCELAEVYADPTASAHKQAGPPDPLHTPVAAQVLRGMAEGVRLFNGGEYAQAAIDFAQMITPAASAGMMLWRIRIGNTLSAALANLDDRESALHWVEQTLALARSSGWPVALGDTLALLGSLAREAGQLDRSIALLAEAVGWLKPVPNSRSMAMANCYLSQTELAAGQFQRALQHAGAAERIGAQLGTHAIVADARILAGRAHAGLGDGETARREVLAGLTLTEQHQLPFWQVGALRALAEIDEAFPTPDSSPLPHLEHALEVVTGMGGHSENVALLEALSRAYEQVGNLARALDCNRQARAKASNAENRRVANQLIALALRHKTEQQRIEAEYQRTLADAQIARARELEASMQVLENLGRIGREITANLHVGNVLQTLVSNLGRLTQVNYVGISVLEPNGKEMVGRGVENGLSVPDRRLALDHPNSQAARCAREQREILVEHKPGEVSASHVPGTQVVLASWFGPLMVGDELLGVLTIQSAIEHAYGPREQLIFRTLSAYVAVAVANARAYTKLGEQHTRLLKVEAEMRRLATTDALTGIPNRRQFLTALSSETRRSQRSQRPLAVIMADIDHFKLVNDTLGHAAGDAVLVEVARLLNLHKRAIDTVGRLGGEEFAILLPETSADQAAEVADRLRGLIEARQVEWQGTHVPVTMSFGCAGLEGRHTVHAVEQAATEMLQAADRALYQAKHAGRNRTVLLRDGQAEMYTAELDGSAG</sequence>
<dbReference type="Pfam" id="PF00990">
    <property type="entry name" value="GGDEF"/>
    <property type="match status" value="1"/>
</dbReference>
<evidence type="ECO:0000256" key="1">
    <source>
        <dbReference type="ARBA" id="ARBA00012528"/>
    </source>
</evidence>
<dbReference type="InterPro" id="IPR000160">
    <property type="entry name" value="GGDEF_dom"/>
</dbReference>
<reference evidence="5" key="1">
    <citation type="submission" date="2019-07" db="EMBL/GenBank/DDBJ databases">
        <title>Chitinimonas sp. nov., isolated from Ny-Alesund, arctica soil.</title>
        <authorList>
            <person name="Xu Q."/>
            <person name="Peng F."/>
        </authorList>
    </citation>
    <scope>NUCLEOTIDE SEQUENCE [LARGE SCALE GENOMIC DNA]</scope>
    <source>
        <strain evidence="5">R3-44</strain>
    </source>
</reference>
<dbReference type="Pfam" id="PF01590">
    <property type="entry name" value="GAF"/>
    <property type="match status" value="1"/>
</dbReference>
<dbReference type="EMBL" id="CP041730">
    <property type="protein sequence ID" value="QDQ27110.1"/>
    <property type="molecule type" value="Genomic_DNA"/>
</dbReference>
<dbReference type="Proteomes" id="UP000317550">
    <property type="component" value="Chromosome"/>
</dbReference>
<evidence type="ECO:0000259" key="3">
    <source>
        <dbReference type="PROSITE" id="PS50887"/>
    </source>
</evidence>
<dbReference type="InterPro" id="IPR043128">
    <property type="entry name" value="Rev_trsase/Diguanyl_cyclase"/>
</dbReference>
<dbReference type="Gene3D" id="3.30.450.40">
    <property type="match status" value="1"/>
</dbReference>
<dbReference type="InterPro" id="IPR011990">
    <property type="entry name" value="TPR-like_helical_dom_sf"/>
</dbReference>
<dbReference type="FunFam" id="3.30.70.270:FF:000001">
    <property type="entry name" value="Diguanylate cyclase domain protein"/>
    <property type="match status" value="1"/>
</dbReference>
<dbReference type="InterPro" id="IPR029016">
    <property type="entry name" value="GAF-like_dom_sf"/>
</dbReference>
<dbReference type="Gene3D" id="3.30.70.270">
    <property type="match status" value="1"/>
</dbReference>
<dbReference type="PROSITE" id="PS50887">
    <property type="entry name" value="GGDEF"/>
    <property type="match status" value="1"/>
</dbReference>
<dbReference type="KEGG" id="cari:FNU76_12465"/>
<gene>
    <name evidence="4" type="ORF">FNU76_12465</name>
</gene>
<dbReference type="OrthoDB" id="23692at2"/>
<dbReference type="InterPro" id="IPR029787">
    <property type="entry name" value="Nucleotide_cyclase"/>
</dbReference>
<dbReference type="NCBIfam" id="TIGR00254">
    <property type="entry name" value="GGDEF"/>
    <property type="match status" value="1"/>
</dbReference>
<keyword evidence="5" id="KW-1185">Reference proteome</keyword>
<protein>
    <recommendedName>
        <fullName evidence="1">diguanylate cyclase</fullName>
        <ecNumber evidence="1">2.7.7.65</ecNumber>
    </recommendedName>
</protein>
<dbReference type="Gene3D" id="1.25.40.10">
    <property type="entry name" value="Tetratricopeptide repeat domain"/>
    <property type="match status" value="1"/>
</dbReference>
<evidence type="ECO:0000313" key="4">
    <source>
        <dbReference type="EMBL" id="QDQ27110.1"/>
    </source>
</evidence>